<comment type="caution">
    <text evidence="2">The sequence shown here is derived from an EMBL/GenBank/DDBJ whole genome shotgun (WGS) entry which is preliminary data.</text>
</comment>
<evidence type="ECO:0000313" key="3">
    <source>
        <dbReference type="Proteomes" id="UP001201812"/>
    </source>
</evidence>
<dbReference type="EMBL" id="JAKKPZ010000091">
    <property type="protein sequence ID" value="KAI1702899.1"/>
    <property type="molecule type" value="Genomic_DNA"/>
</dbReference>
<sequence>MNNPALFVRIMWTNTKPVFRFSEPPFTIDKIRDWVGTRTSVPRDNVKLTKYNPINGIYPELLDGFSIEQYNLPDENTIRAWLRNEKGFDGKEKVGVKESGSNEQALDIAKVDPKGGSDIFCFLNGTRQKEAGQKRQDCRPKKTRFWTHPIFANRKKFGAYYVLLPQLKADDDKRIALKMSYYRTRVYYTGSVWAWWIIMLIICCPCLLLSIGGVGIYFCIRNSNKRRDVGYTQGYQAQGYHGQAGVVVSNV</sequence>
<evidence type="ECO:0008006" key="4">
    <source>
        <dbReference type="Google" id="ProtNLM"/>
    </source>
</evidence>
<feature type="transmembrane region" description="Helical" evidence="1">
    <location>
        <begin position="193"/>
        <end position="220"/>
    </location>
</feature>
<gene>
    <name evidence="2" type="ORF">DdX_15232</name>
</gene>
<dbReference type="Proteomes" id="UP001201812">
    <property type="component" value="Unassembled WGS sequence"/>
</dbReference>
<keyword evidence="1" id="KW-0472">Membrane</keyword>
<keyword evidence="1" id="KW-0812">Transmembrane</keyword>
<name>A0AAD4MT68_9BILA</name>
<dbReference type="AlphaFoldDB" id="A0AAD4MT68"/>
<evidence type="ECO:0000313" key="2">
    <source>
        <dbReference type="EMBL" id="KAI1702899.1"/>
    </source>
</evidence>
<accession>A0AAD4MT68</accession>
<keyword evidence="1" id="KW-1133">Transmembrane helix</keyword>
<reference evidence="2" key="1">
    <citation type="submission" date="2022-01" db="EMBL/GenBank/DDBJ databases">
        <title>Genome Sequence Resource for Two Populations of Ditylenchus destructor, the Migratory Endoparasitic Phytonematode.</title>
        <authorList>
            <person name="Zhang H."/>
            <person name="Lin R."/>
            <person name="Xie B."/>
        </authorList>
    </citation>
    <scope>NUCLEOTIDE SEQUENCE</scope>
    <source>
        <strain evidence="2">BazhouSP</strain>
    </source>
</reference>
<protein>
    <recommendedName>
        <fullName evidence="4">Ubiquitin-like domain-containing protein</fullName>
    </recommendedName>
</protein>
<evidence type="ECO:0000256" key="1">
    <source>
        <dbReference type="SAM" id="Phobius"/>
    </source>
</evidence>
<organism evidence="2 3">
    <name type="scientific">Ditylenchus destructor</name>
    <dbReference type="NCBI Taxonomy" id="166010"/>
    <lineage>
        <taxon>Eukaryota</taxon>
        <taxon>Metazoa</taxon>
        <taxon>Ecdysozoa</taxon>
        <taxon>Nematoda</taxon>
        <taxon>Chromadorea</taxon>
        <taxon>Rhabditida</taxon>
        <taxon>Tylenchina</taxon>
        <taxon>Tylenchomorpha</taxon>
        <taxon>Sphaerularioidea</taxon>
        <taxon>Anguinidae</taxon>
        <taxon>Anguininae</taxon>
        <taxon>Ditylenchus</taxon>
    </lineage>
</organism>
<keyword evidence="3" id="KW-1185">Reference proteome</keyword>
<proteinExistence type="predicted"/>